<accession>A0ABR3TAL4</accession>
<organism evidence="2 3">
    <name type="scientific">Neofusicoccum ribis</name>
    <dbReference type="NCBI Taxonomy" id="45134"/>
    <lineage>
        <taxon>Eukaryota</taxon>
        <taxon>Fungi</taxon>
        <taxon>Dikarya</taxon>
        <taxon>Ascomycota</taxon>
        <taxon>Pezizomycotina</taxon>
        <taxon>Dothideomycetes</taxon>
        <taxon>Dothideomycetes incertae sedis</taxon>
        <taxon>Botryosphaeriales</taxon>
        <taxon>Botryosphaeriaceae</taxon>
        <taxon>Neofusicoccum</taxon>
    </lineage>
</organism>
<evidence type="ECO:0000313" key="2">
    <source>
        <dbReference type="EMBL" id="KAL1636542.1"/>
    </source>
</evidence>
<feature type="region of interest" description="Disordered" evidence="1">
    <location>
        <begin position="734"/>
        <end position="759"/>
    </location>
</feature>
<feature type="compositionally biased region" description="Acidic residues" evidence="1">
    <location>
        <begin position="748"/>
        <end position="759"/>
    </location>
</feature>
<name>A0ABR3TAL4_9PEZI</name>
<feature type="compositionally biased region" description="Basic and acidic residues" evidence="1">
    <location>
        <begin position="734"/>
        <end position="747"/>
    </location>
</feature>
<reference evidence="2 3" key="1">
    <citation type="submission" date="2024-02" db="EMBL/GenBank/DDBJ databases">
        <title>De novo assembly and annotation of 12 fungi associated with fruit tree decline syndrome in Ontario, Canada.</title>
        <authorList>
            <person name="Sulman M."/>
            <person name="Ellouze W."/>
            <person name="Ilyukhin E."/>
        </authorList>
    </citation>
    <scope>NUCLEOTIDE SEQUENCE [LARGE SCALE GENOMIC DNA]</scope>
    <source>
        <strain evidence="2 3">M1-105</strain>
    </source>
</reference>
<evidence type="ECO:0000313" key="3">
    <source>
        <dbReference type="Proteomes" id="UP001521116"/>
    </source>
</evidence>
<dbReference type="Proteomes" id="UP001521116">
    <property type="component" value="Unassembled WGS sequence"/>
</dbReference>
<protein>
    <submittedName>
        <fullName evidence="2">Uncharacterized protein</fullName>
    </submittedName>
</protein>
<evidence type="ECO:0000256" key="1">
    <source>
        <dbReference type="SAM" id="MobiDB-lite"/>
    </source>
</evidence>
<keyword evidence="3" id="KW-1185">Reference proteome</keyword>
<gene>
    <name evidence="2" type="ORF">SLS56_001127</name>
</gene>
<comment type="caution">
    <text evidence="2">The sequence shown here is derived from an EMBL/GenBank/DDBJ whole genome shotgun (WGS) entry which is preliminary data.</text>
</comment>
<dbReference type="EMBL" id="JAJVDC020000006">
    <property type="protein sequence ID" value="KAL1636542.1"/>
    <property type="molecule type" value="Genomic_DNA"/>
</dbReference>
<sequence>MANVLEILAHLHHSGIIPESVYHYEPPKDSHSLQQPPTLYLLSSRIMTALSDAAWRAHESAVASAHKSNAQYTFLGHEIPGSRYKVRTPELGSEVWLELVLWSCLHGGWAIDGATILEKLRNYKGNSRWSVLSWRNILQDQDGSSFRNMTWTDIWSFARARGTQANSPDRFVVERTVSSEVIAAFIDRFLNLVDTGVGSRGLPFLDVYKFVTNLKDLLNRENLGLGSATWELVLVRFLESGAFDFNTEARLVSKMLYFTSKYDREHDYHNAPQKDENNPGSHSYILEPSAISLGILHQTLRIHINDGNLRAAARVTWQLHALTDENKKRSIQRFFEKLNRPSDNPSTPQESFSSNTSHFHYPAYSPQIPIPLLAGLLRLATKSQEYDFARKLLYSDNYDGPLIPYELYSRSAIAAALIEYAVAADDRPLIARLVESHQNKPGMSLRVSEVMMENQMRINNWDSVEKIIYALASKNEGALAANAGALIAKHLLILQGAQAKSTKEVTEHDPIAKAASMLRRLAKAKFGNSDRERLNRFHGILCVLLSVGSEWHGFCSKLIFYHGTRKLEISLLEQDFAQLLQGVTESRGAYAGMQLMVKWCKDVSHARPLEPQSHRLESSRSEYVLRFANLDVEKVSVTKADGSKLVLRGQRLQPRLPLMRTVYRAALASLENGSESPFAWRAERTQEVLEWALRGLEAMGLSRRDIGYELRGIYSLKILNRKVKRAEKRIRRKEEKAKELAEGHEPPQESEGEEHDDLD</sequence>
<proteinExistence type="predicted"/>